<dbReference type="Gene3D" id="3.10.10.10">
    <property type="entry name" value="HIV Type 1 Reverse Transcriptase, subunit A, domain 1"/>
    <property type="match status" value="1"/>
</dbReference>
<dbReference type="AlphaFoldDB" id="A0A225UL70"/>
<dbReference type="SUPFAM" id="SSF56672">
    <property type="entry name" value="DNA/RNA polymerases"/>
    <property type="match status" value="1"/>
</dbReference>
<dbReference type="PANTHER" id="PTHR33064:SF37">
    <property type="entry name" value="RIBONUCLEASE H"/>
    <property type="match status" value="1"/>
</dbReference>
<dbReference type="InterPro" id="IPR043502">
    <property type="entry name" value="DNA/RNA_pol_sf"/>
</dbReference>
<dbReference type="STRING" id="4795.A0A225UL70"/>
<proteinExistence type="predicted"/>
<dbReference type="EMBL" id="NBNE01015103">
    <property type="protein sequence ID" value="OWY93987.1"/>
    <property type="molecule type" value="Genomic_DNA"/>
</dbReference>
<dbReference type="Gene3D" id="3.30.70.270">
    <property type="match status" value="1"/>
</dbReference>
<name>A0A225UL70_9STRA</name>
<feature type="non-terminal residue" evidence="1">
    <location>
        <position position="1"/>
    </location>
</feature>
<dbReference type="InterPro" id="IPR051320">
    <property type="entry name" value="Viral_Replic_Matur_Polypro"/>
</dbReference>
<dbReference type="InterPro" id="IPR043128">
    <property type="entry name" value="Rev_trsase/Diguanyl_cyclase"/>
</dbReference>
<gene>
    <name evidence="1" type="ORF">PHMEG_00036422</name>
</gene>
<accession>A0A225UL70</accession>
<dbReference type="Proteomes" id="UP000198211">
    <property type="component" value="Unassembled WGS sequence"/>
</dbReference>
<protein>
    <submittedName>
        <fullName evidence="1">DNA binding protein</fullName>
    </submittedName>
</protein>
<comment type="caution">
    <text evidence="1">The sequence shown here is derived from an EMBL/GenBank/DDBJ whole genome shotgun (WGS) entry which is preliminary data.</text>
</comment>
<evidence type="ECO:0000313" key="1">
    <source>
        <dbReference type="EMBL" id="OWY93987.1"/>
    </source>
</evidence>
<dbReference type="OrthoDB" id="128765at2759"/>
<keyword evidence="2" id="KW-1185">Reference proteome</keyword>
<evidence type="ECO:0000313" key="2">
    <source>
        <dbReference type="Proteomes" id="UP000198211"/>
    </source>
</evidence>
<sequence length="187" mass="21430">CRARRYSPAHREFLKRHIEALIAAGLCYRNPKRSWCSPPLVVNKAQANAHRMTVDVRGPNACVESIVWPMPILEAVFEQLRGSSRYFSLDFFKGFWQFAMAVWCQEIYSILTEEGVITPTRVLMGGTNSVAYVQSTVQEMFAELFNNGLMIWIDDLLGYEDSDEALLVLLKKSLEMEFATIPLESRR</sequence>
<reference evidence="2" key="1">
    <citation type="submission" date="2017-03" db="EMBL/GenBank/DDBJ databases">
        <title>Phytopthora megakarya and P. palmivora, two closely related causual agents of cacao black pod achieved similar genome size and gene model numbers by different mechanisms.</title>
        <authorList>
            <person name="Ali S."/>
            <person name="Shao J."/>
            <person name="Larry D.J."/>
            <person name="Kronmiller B."/>
            <person name="Shen D."/>
            <person name="Strem M.D."/>
            <person name="Melnick R.L."/>
            <person name="Guiltinan M.J."/>
            <person name="Tyler B.M."/>
            <person name="Meinhardt L.W."/>
            <person name="Bailey B.A."/>
        </authorList>
    </citation>
    <scope>NUCLEOTIDE SEQUENCE [LARGE SCALE GENOMIC DNA]</scope>
    <source>
        <strain evidence="2">zdho120</strain>
    </source>
</reference>
<dbReference type="PANTHER" id="PTHR33064">
    <property type="entry name" value="POL PROTEIN"/>
    <property type="match status" value="1"/>
</dbReference>
<organism evidence="1 2">
    <name type="scientific">Phytophthora megakarya</name>
    <dbReference type="NCBI Taxonomy" id="4795"/>
    <lineage>
        <taxon>Eukaryota</taxon>
        <taxon>Sar</taxon>
        <taxon>Stramenopiles</taxon>
        <taxon>Oomycota</taxon>
        <taxon>Peronosporomycetes</taxon>
        <taxon>Peronosporales</taxon>
        <taxon>Peronosporaceae</taxon>
        <taxon>Phytophthora</taxon>
    </lineage>
</organism>